<feature type="region of interest" description="Disordered" evidence="3">
    <location>
        <begin position="77"/>
        <end position="102"/>
    </location>
</feature>
<dbReference type="RefSeq" id="WP_047878532.1">
    <property type="nucleotide sequence ID" value="NZ_LDOT01000011.1"/>
</dbReference>
<organism evidence="5 6">
    <name type="scientific">Photobacterium aquae</name>
    <dbReference type="NCBI Taxonomy" id="1195763"/>
    <lineage>
        <taxon>Bacteria</taxon>
        <taxon>Pseudomonadati</taxon>
        <taxon>Pseudomonadota</taxon>
        <taxon>Gammaproteobacteria</taxon>
        <taxon>Vibrionales</taxon>
        <taxon>Vibrionaceae</taxon>
        <taxon>Photobacterium</taxon>
    </lineage>
</organism>
<keyword evidence="4" id="KW-1133">Transmembrane helix</keyword>
<feature type="transmembrane region" description="Helical" evidence="4">
    <location>
        <begin position="36"/>
        <end position="57"/>
    </location>
</feature>
<evidence type="ECO:0000256" key="4">
    <source>
        <dbReference type="SAM" id="Phobius"/>
    </source>
</evidence>
<evidence type="ECO:0000256" key="3">
    <source>
        <dbReference type="SAM" id="MobiDB-lite"/>
    </source>
</evidence>
<reference evidence="5 6" key="1">
    <citation type="submission" date="2015-05" db="EMBL/GenBank/DDBJ databases">
        <title>Photobacterium galathea sp. nov.</title>
        <authorList>
            <person name="Machado H."/>
            <person name="Gram L."/>
        </authorList>
    </citation>
    <scope>NUCLEOTIDE SEQUENCE [LARGE SCALE GENOMIC DNA]</scope>
    <source>
        <strain evidence="5 6">CGMCC 1.12159</strain>
    </source>
</reference>
<dbReference type="PATRIC" id="fig|1195763.3.peg.1892"/>
<feature type="compositionally biased region" description="Basic and acidic residues" evidence="3">
    <location>
        <begin position="79"/>
        <end position="92"/>
    </location>
</feature>
<keyword evidence="2" id="KW-0802">TPR repeat</keyword>
<evidence type="ECO:0000313" key="5">
    <source>
        <dbReference type="EMBL" id="KLV06157.1"/>
    </source>
</evidence>
<evidence type="ECO:0000313" key="6">
    <source>
        <dbReference type="Proteomes" id="UP000036097"/>
    </source>
</evidence>
<dbReference type="SMART" id="SM00028">
    <property type="entry name" value="TPR"/>
    <property type="match status" value="4"/>
</dbReference>
<dbReference type="InterPro" id="IPR050498">
    <property type="entry name" value="Ycf3"/>
</dbReference>
<evidence type="ECO:0000256" key="1">
    <source>
        <dbReference type="ARBA" id="ARBA00022737"/>
    </source>
</evidence>
<dbReference type="Proteomes" id="UP000036097">
    <property type="component" value="Unassembled WGS sequence"/>
</dbReference>
<keyword evidence="4" id="KW-0812">Transmembrane</keyword>
<evidence type="ECO:0000256" key="2">
    <source>
        <dbReference type="ARBA" id="ARBA00022803"/>
    </source>
</evidence>
<name>A0A0J1JV40_9GAMM</name>
<feature type="region of interest" description="Disordered" evidence="3">
    <location>
        <begin position="1"/>
        <end position="26"/>
    </location>
</feature>
<comment type="caution">
    <text evidence="5">The sequence shown here is derived from an EMBL/GenBank/DDBJ whole genome shotgun (WGS) entry which is preliminary data.</text>
</comment>
<dbReference type="InterPro" id="IPR019734">
    <property type="entry name" value="TPR_rpt"/>
</dbReference>
<accession>A0A0J1JV40</accession>
<feature type="compositionally biased region" description="Polar residues" evidence="3">
    <location>
        <begin position="7"/>
        <end position="21"/>
    </location>
</feature>
<dbReference type="Gene3D" id="1.25.40.10">
    <property type="entry name" value="Tetratricopeptide repeat domain"/>
    <property type="match status" value="1"/>
</dbReference>
<protein>
    <submittedName>
        <fullName evidence="5">Uncharacterized protein</fullName>
    </submittedName>
</protein>
<dbReference type="Pfam" id="PF14559">
    <property type="entry name" value="TPR_19"/>
    <property type="match status" value="1"/>
</dbReference>
<dbReference type="STRING" id="1195763.ABT56_08905"/>
<dbReference type="AlphaFoldDB" id="A0A0J1JV40"/>
<dbReference type="PANTHER" id="PTHR44858:SF1">
    <property type="entry name" value="UDP-N-ACETYLGLUCOSAMINE--PEPTIDE N-ACETYLGLUCOSAMINYLTRANSFERASE SPINDLY-RELATED"/>
    <property type="match status" value="1"/>
</dbReference>
<dbReference type="PANTHER" id="PTHR44858">
    <property type="entry name" value="TETRATRICOPEPTIDE REPEAT PROTEIN 6"/>
    <property type="match status" value="1"/>
</dbReference>
<dbReference type="SUPFAM" id="SSF48452">
    <property type="entry name" value="TPR-like"/>
    <property type="match status" value="1"/>
</dbReference>
<dbReference type="OrthoDB" id="5406098at2"/>
<keyword evidence="6" id="KW-1185">Reference proteome</keyword>
<keyword evidence="4" id="KW-0472">Membrane</keyword>
<keyword evidence="1" id="KW-0677">Repeat</keyword>
<dbReference type="EMBL" id="LDOT01000011">
    <property type="protein sequence ID" value="KLV06157.1"/>
    <property type="molecule type" value="Genomic_DNA"/>
</dbReference>
<dbReference type="InterPro" id="IPR011990">
    <property type="entry name" value="TPR-like_helical_dom_sf"/>
</dbReference>
<gene>
    <name evidence="5" type="ORF">ABT56_08905</name>
</gene>
<dbReference type="Pfam" id="PF13432">
    <property type="entry name" value="TPR_16"/>
    <property type="match status" value="1"/>
</dbReference>
<sequence>MSELNKKLQTLSRQQPASMGSSLEPADIAPLPTRRYGYWLALACTGLLASGCVGWWFGSQPVEAVSAPTPAPVAVASHADGERVPEPAKKDVGPMVSSATPDVRKISEQTPVEEVALARGEPEDSTPAIASVTELAPIVLPPPPASASPASVVAVAPAVPPEKKAPSKEARVKAAAVSAKAVQPAGGTRSEADAEDEPESGLVIETVALTPAQLADVEFGRAEKAMKEGNSRKAADYYEAALSYRPDWAEARQKLAALYYGRGDVRRALAILQEGLGYDSQQPVLRLTLARLLVSESQQQAALNVLAVLPAQPDSGYLAMRGALAQQLKSNNLALSSYQRLVELEPYDGRWWMGLGIALERGGNGTKAEQAYQQALLMGRISSQSQQFIQQRLNVLASSEG</sequence>
<proteinExistence type="predicted"/>